<gene>
    <name evidence="3" type="ORF">ENY07_13165</name>
</gene>
<dbReference type="AlphaFoldDB" id="A0A8J4HDK0"/>
<accession>A0A8J4HDK0</accession>
<dbReference type="SFLD" id="SFLDS00001">
    <property type="entry name" value="Enolase"/>
    <property type="match status" value="1"/>
</dbReference>
<dbReference type="InterPro" id="IPR036849">
    <property type="entry name" value="Enolase-like_C_sf"/>
</dbReference>
<dbReference type="EMBL" id="DTQM01000248">
    <property type="protein sequence ID" value="HGC44149.1"/>
    <property type="molecule type" value="Genomic_DNA"/>
</dbReference>
<dbReference type="InterPro" id="IPR029017">
    <property type="entry name" value="Enolase-like_N"/>
</dbReference>
<dbReference type="PROSITE" id="PS00908">
    <property type="entry name" value="MR_MLE_1"/>
    <property type="match status" value="1"/>
</dbReference>
<dbReference type="SMART" id="SM00922">
    <property type="entry name" value="MR_MLE"/>
    <property type="match status" value="1"/>
</dbReference>
<dbReference type="InterPro" id="IPR034593">
    <property type="entry name" value="DgoD-like"/>
</dbReference>
<dbReference type="Pfam" id="PF02746">
    <property type="entry name" value="MR_MLE_N"/>
    <property type="match status" value="1"/>
</dbReference>
<dbReference type="PANTHER" id="PTHR48080">
    <property type="entry name" value="D-GALACTONATE DEHYDRATASE-RELATED"/>
    <property type="match status" value="1"/>
</dbReference>
<evidence type="ECO:0000259" key="2">
    <source>
        <dbReference type="SMART" id="SM00922"/>
    </source>
</evidence>
<evidence type="ECO:0000313" key="3">
    <source>
        <dbReference type="EMBL" id="HGC44149.1"/>
    </source>
</evidence>
<dbReference type="SUPFAM" id="SSF51604">
    <property type="entry name" value="Enolase C-terminal domain-like"/>
    <property type="match status" value="1"/>
</dbReference>
<dbReference type="InterPro" id="IPR013341">
    <property type="entry name" value="Mandelate_racemase_N_dom"/>
</dbReference>
<comment type="caution">
    <text evidence="3">The sequence shown here is derived from an EMBL/GenBank/DDBJ whole genome shotgun (WGS) entry which is preliminary data.</text>
</comment>
<dbReference type="InterPro" id="IPR018110">
    <property type="entry name" value="Mandel_Rmase/mucon_lact_enz_CS"/>
</dbReference>
<dbReference type="InterPro" id="IPR013342">
    <property type="entry name" value="Mandelate_racemase_C"/>
</dbReference>
<dbReference type="Gene3D" id="3.30.390.10">
    <property type="entry name" value="Enolase-like, N-terminal domain"/>
    <property type="match status" value="1"/>
</dbReference>
<proteinExistence type="predicted"/>
<sequence>MRITRIEAIPVAVPIHHDGPPTGFGGVIWSALTHVLVRVETEDGRIGWGEAFGYNIAPATVAAVEQTLAPLALGRDATDIAVLIEDLARHLHLFGRAGPAQYALSGLDIALWDLAGKRAGLPVAALLGGGGRPRVPAYTSLLRLNAAEHVRKACAKARERGFGAVKLHEITIETVAAAREVLGDAIALMLDVNCAWRPAEALAMAQRLLPYDLRWLEEPVWPPEDLAGLTRLRSALPGMKLAAGENIGNVWQFRPLAESPALDFLQPSVTKMGGISGFLKVALQAELHGKELAPHSPYFGPGLLASLQMAALFPAIEMIECFGVTLEAPFFGPVGLPEADGAITIPTGPGIGADPDPEVIRRYRVT</sequence>
<dbReference type="SUPFAM" id="SSF54826">
    <property type="entry name" value="Enolase N-terminal domain-like"/>
    <property type="match status" value="1"/>
</dbReference>
<dbReference type="InterPro" id="IPR029065">
    <property type="entry name" value="Enolase_C-like"/>
</dbReference>
<dbReference type="GO" id="GO:0000287">
    <property type="term" value="F:magnesium ion binding"/>
    <property type="evidence" value="ECO:0007669"/>
    <property type="project" value="UniProtKB-ARBA"/>
</dbReference>
<protein>
    <submittedName>
        <fullName evidence="3">Mandelate racemase/muconate lactonizing enzyme family protein</fullName>
    </submittedName>
</protein>
<dbReference type="Pfam" id="PF13378">
    <property type="entry name" value="MR_MLE_C"/>
    <property type="match status" value="1"/>
</dbReference>
<dbReference type="GO" id="GO:0016829">
    <property type="term" value="F:lyase activity"/>
    <property type="evidence" value="ECO:0007669"/>
    <property type="project" value="UniProtKB-KW"/>
</dbReference>
<organism evidence="3">
    <name type="scientific">Acidicaldus sp</name>
    <dbReference type="NCBI Taxonomy" id="1872105"/>
    <lineage>
        <taxon>Bacteria</taxon>
        <taxon>Pseudomonadati</taxon>
        <taxon>Pseudomonadota</taxon>
        <taxon>Alphaproteobacteria</taxon>
        <taxon>Acetobacterales</taxon>
        <taxon>Acetobacteraceae</taxon>
        <taxon>Acidicaldus</taxon>
    </lineage>
</organism>
<dbReference type="GO" id="GO:0009063">
    <property type="term" value="P:amino acid catabolic process"/>
    <property type="evidence" value="ECO:0007669"/>
    <property type="project" value="InterPro"/>
</dbReference>
<keyword evidence="1" id="KW-0456">Lyase</keyword>
<dbReference type="PROSITE" id="PS00909">
    <property type="entry name" value="MR_MLE_2"/>
    <property type="match status" value="1"/>
</dbReference>
<name>A0A8J4HDK0_9PROT</name>
<dbReference type="CDD" id="cd03316">
    <property type="entry name" value="MR_like"/>
    <property type="match status" value="1"/>
</dbReference>
<feature type="domain" description="Mandelate racemase/muconate lactonizing enzyme C-terminal" evidence="2">
    <location>
        <begin position="147"/>
        <end position="239"/>
    </location>
</feature>
<dbReference type="PANTHER" id="PTHR48080:SF2">
    <property type="entry name" value="D-GALACTONATE DEHYDRATASE"/>
    <property type="match status" value="1"/>
</dbReference>
<evidence type="ECO:0000256" key="1">
    <source>
        <dbReference type="ARBA" id="ARBA00023239"/>
    </source>
</evidence>
<reference evidence="3" key="1">
    <citation type="journal article" date="2020" name="mSystems">
        <title>Genome- and Community-Level Interaction Insights into Carbon Utilization and Element Cycling Functions of Hydrothermarchaeota in Hydrothermal Sediment.</title>
        <authorList>
            <person name="Zhou Z."/>
            <person name="Liu Y."/>
            <person name="Xu W."/>
            <person name="Pan J."/>
            <person name="Luo Z.H."/>
            <person name="Li M."/>
        </authorList>
    </citation>
    <scope>NUCLEOTIDE SEQUENCE</scope>
    <source>
        <strain evidence="3">SpSt-997</strain>
    </source>
</reference>
<dbReference type="Gene3D" id="3.20.20.120">
    <property type="entry name" value="Enolase-like C-terminal domain"/>
    <property type="match status" value="1"/>
</dbReference>